<dbReference type="Pfam" id="PF02452">
    <property type="entry name" value="PemK_toxin"/>
    <property type="match status" value="1"/>
</dbReference>
<dbReference type="EMBL" id="AP011803">
    <property type="protein sequence ID" value="BAL59489.1"/>
    <property type="molecule type" value="Genomic_DNA"/>
</dbReference>
<gene>
    <name evidence="1" type="ORF">HGMM_OP4C125</name>
</gene>
<reference evidence="1" key="2">
    <citation type="journal article" date="2012" name="PLoS ONE">
        <title>A Deeply Branching Thermophilic Bacterium with an Ancient Acetyl-CoA Pathway Dominates a Subsurface Ecosystem.</title>
        <authorList>
            <person name="Takami H."/>
            <person name="Noguchi H."/>
            <person name="Takaki Y."/>
            <person name="Uchiyama I."/>
            <person name="Toyoda A."/>
            <person name="Nishi S."/>
            <person name="Chee G.-J."/>
            <person name="Arai W."/>
            <person name="Nunoura T."/>
            <person name="Itoh T."/>
            <person name="Hattori M."/>
            <person name="Takai K."/>
        </authorList>
    </citation>
    <scope>NUCLEOTIDE SEQUENCE</scope>
</reference>
<reference evidence="1" key="1">
    <citation type="journal article" date="2005" name="Environ. Microbiol.">
        <title>Genetic and functional properties of uncultivated thermophilic crenarchaeotes from a subsurface gold mine as revealed by analysis of genome fragments.</title>
        <authorList>
            <person name="Nunoura T."/>
            <person name="Hirayama H."/>
            <person name="Takami H."/>
            <person name="Oida H."/>
            <person name="Nishi S."/>
            <person name="Shimamura S."/>
            <person name="Suzuki Y."/>
            <person name="Inagaki F."/>
            <person name="Takai K."/>
            <person name="Nealson K.H."/>
            <person name="Horikoshi K."/>
        </authorList>
    </citation>
    <scope>NUCLEOTIDE SEQUENCE</scope>
</reference>
<dbReference type="Gene3D" id="2.30.30.110">
    <property type="match status" value="1"/>
</dbReference>
<dbReference type="InterPro" id="IPR003477">
    <property type="entry name" value="PemK-like"/>
</dbReference>
<evidence type="ECO:0000313" key="1">
    <source>
        <dbReference type="EMBL" id="BAL59489.1"/>
    </source>
</evidence>
<protein>
    <submittedName>
        <fullName evidence="1">Plasmid maintenance toxin/cell growth inhibitor</fullName>
    </submittedName>
</protein>
<dbReference type="InterPro" id="IPR011067">
    <property type="entry name" value="Plasmid_toxin/cell-grow_inhib"/>
</dbReference>
<name>H5SV60_ACEAU</name>
<accession>H5SV60</accession>
<dbReference type="AlphaFoldDB" id="H5SV60"/>
<sequence>MTKGKVVLVPFPFDDLTTSRVRPAVCLTDPVGPYRHVIVAFISSQIPLDLLETDLLLEAHHPEFAQTGLKVSSVLRLHRLMTISTTIIRRELGQLSPEMQRAVEERLRKLFKLP</sequence>
<dbReference type="GO" id="GO:0003677">
    <property type="term" value="F:DNA binding"/>
    <property type="evidence" value="ECO:0007669"/>
    <property type="project" value="InterPro"/>
</dbReference>
<proteinExistence type="predicted"/>
<dbReference type="SUPFAM" id="SSF50118">
    <property type="entry name" value="Cell growth inhibitor/plasmid maintenance toxic component"/>
    <property type="match status" value="1"/>
</dbReference>
<organism evidence="1">
    <name type="scientific">Acetithermum autotrophicum</name>
    <dbReference type="NCBI Taxonomy" id="1446466"/>
    <lineage>
        <taxon>Bacteria</taxon>
        <taxon>Candidatus Bipolaricaulota</taxon>
        <taxon>Candidatus Acetithermum</taxon>
    </lineage>
</organism>